<comment type="similarity">
    <text evidence="3 8">Belongs to the ATP25 family.</text>
</comment>
<accession>A0A8T9C6R9</accession>
<evidence type="ECO:0000256" key="2">
    <source>
        <dbReference type="ARBA" id="ARBA00004443"/>
    </source>
</evidence>
<organism evidence="10 11">
    <name type="scientific">Lachnellula suecica</name>
    <dbReference type="NCBI Taxonomy" id="602035"/>
    <lineage>
        <taxon>Eukaryota</taxon>
        <taxon>Fungi</taxon>
        <taxon>Dikarya</taxon>
        <taxon>Ascomycota</taxon>
        <taxon>Pezizomycotina</taxon>
        <taxon>Leotiomycetes</taxon>
        <taxon>Helotiales</taxon>
        <taxon>Lachnaceae</taxon>
        <taxon>Lachnellula</taxon>
    </lineage>
</organism>
<dbReference type="Gene3D" id="1.25.40.10">
    <property type="entry name" value="Tetratricopeptide repeat domain"/>
    <property type="match status" value="1"/>
</dbReference>
<keyword evidence="6 8" id="KW-0496">Mitochondrion</keyword>
<dbReference type="EMBL" id="QGMK01000494">
    <property type="protein sequence ID" value="TVY81358.1"/>
    <property type="molecule type" value="Genomic_DNA"/>
</dbReference>
<keyword evidence="7 8" id="KW-0472">Membrane</keyword>
<proteinExistence type="inferred from homology"/>
<evidence type="ECO:0000256" key="8">
    <source>
        <dbReference type="RuleBase" id="RU367062"/>
    </source>
</evidence>
<evidence type="ECO:0000256" key="1">
    <source>
        <dbReference type="ARBA" id="ARBA00003470"/>
    </source>
</evidence>
<dbReference type="OrthoDB" id="107372at2759"/>
<reference evidence="10 11" key="1">
    <citation type="submission" date="2018-05" db="EMBL/GenBank/DDBJ databases">
        <title>Genome sequencing and assembly of the regulated plant pathogen Lachnellula willkommii and related sister species for the development of diagnostic species identification markers.</title>
        <authorList>
            <person name="Giroux E."/>
            <person name="Bilodeau G."/>
        </authorList>
    </citation>
    <scope>NUCLEOTIDE SEQUENCE [LARGE SCALE GENOMIC DNA]</scope>
    <source>
        <strain evidence="10 11">CBS 268.59</strain>
    </source>
</reference>
<comment type="caution">
    <text evidence="10">The sequence shown here is derived from an EMBL/GenBank/DDBJ whole genome shotgun (WGS) entry which is preliminary data.</text>
</comment>
<evidence type="ECO:0000256" key="6">
    <source>
        <dbReference type="ARBA" id="ARBA00023128"/>
    </source>
</evidence>
<evidence type="ECO:0000256" key="7">
    <source>
        <dbReference type="ARBA" id="ARBA00023136"/>
    </source>
</evidence>
<comment type="function">
    <text evidence="1">Probable mitochondrial mRNA stabilization factor.</text>
</comment>
<comment type="function">
    <text evidence="8">Mitochondrial mRNA stabilization factor.</text>
</comment>
<dbReference type="InterPro" id="IPR011990">
    <property type="entry name" value="TPR-like_helical_dom_sf"/>
</dbReference>
<dbReference type="Gene3D" id="3.30.460.10">
    <property type="entry name" value="Beta Polymerase, domain 2"/>
    <property type="match status" value="1"/>
</dbReference>
<dbReference type="Proteomes" id="UP000469558">
    <property type="component" value="Unassembled WGS sequence"/>
</dbReference>
<evidence type="ECO:0000313" key="10">
    <source>
        <dbReference type="EMBL" id="TVY81358.1"/>
    </source>
</evidence>
<feature type="region of interest" description="Disordered" evidence="9">
    <location>
        <begin position="318"/>
        <end position="340"/>
    </location>
</feature>
<dbReference type="InterPro" id="IPR043519">
    <property type="entry name" value="NT_sf"/>
</dbReference>
<gene>
    <name evidence="10" type="primary">ATP25</name>
    <name evidence="10" type="ORF">LSUE1_G002502</name>
</gene>
<dbReference type="GO" id="GO:0140053">
    <property type="term" value="P:mitochondrial gene expression"/>
    <property type="evidence" value="ECO:0007669"/>
    <property type="project" value="UniProtKB-UniRule"/>
</dbReference>
<evidence type="ECO:0000256" key="3">
    <source>
        <dbReference type="ARBA" id="ARBA00010787"/>
    </source>
</evidence>
<name>A0A8T9C6R9_9HELO</name>
<sequence>MVVSHVLRSSGCASCRLLLLRSFTSVAGRSLRIQHPLSRFPTYPTPKQSRFYSSQENRQQDELEDSEEKLVEEEIIEGEAEELEAQEDSGPSTEVSAVPWYLKVQSPQIEPKPLSERQRIPELPESPPPILQPLLQQISIDLGIDDLTLLDLRKLDPPPALGANLLMLIGTARSERHLHVSADRLCRWLRSTYKLRPDADGLLGRNELKLKLRRKAKRAKLMGSSADETGDDGVRTGWVCVDVGVVESAEGEADTTTEPEDFVGFGRKTDGVRLVVQMLTEEKRQEIELERLWGGILKRSGQQTLEGVEDPEIESTISEETLPDPTQSAQSGGNTPPGTRGYHTFARRLPKFEVARHRRSFSTATVQPSAQDEVPLHINPSVQELLAELISKDDFGGALATVQQYEANAELQGDEWRPFMLEQLLSRLQTIPKERALVHLGEGSSDYSSTPFLACFYHSLSGFPTQSEVEARIWFHCFAQALGHLGYSRSGLREIFAELKLCGTEISQMSFMHLIRGQLQATAGFEYHGPKSRDPKEVFSILDTMHSRGFKILDQTILVELQALLSPAPTDLPLHEMYTDTADTFDLPSSSMSAAQHRIHRLLMELDFPALSDSSLLRLMDTYSRLGHWKEFWEIWRFNLRRGLTNNARIYSFMFEKVAQVGNQKACINVVQKIALQMGDANVKLHGGPLGRALCACLLIADPLIATKASRTVDSNNELLKLWIEAGGLELQRRSPLSE</sequence>
<protein>
    <recommendedName>
        <fullName evidence="8">ATPase synthesis protein 25</fullName>
    </recommendedName>
</protein>
<dbReference type="PANTHER" id="PTHR28087">
    <property type="entry name" value="ATPASE SYNTHESIS PROTEIN 25, MITOCHONDRIAL"/>
    <property type="match status" value="1"/>
</dbReference>
<feature type="region of interest" description="Disordered" evidence="9">
    <location>
        <begin position="37"/>
        <end position="70"/>
    </location>
</feature>
<dbReference type="PANTHER" id="PTHR28087:SF1">
    <property type="entry name" value="ATPASE SYNTHESIS PROTEIN 25, MITOCHONDRIAL"/>
    <property type="match status" value="1"/>
</dbReference>
<keyword evidence="5 8" id="KW-0809">Transit peptide</keyword>
<dbReference type="InterPro" id="IPR040152">
    <property type="entry name" value="Atp25"/>
</dbReference>
<comment type="subcellular location">
    <subcellularLocation>
        <location evidence="2 8">Mitochondrion inner membrane</location>
        <topology evidence="2 8">Peripheral membrane protein</topology>
        <orientation evidence="2 8">Matrix side</orientation>
    </subcellularLocation>
</comment>
<evidence type="ECO:0000256" key="9">
    <source>
        <dbReference type="SAM" id="MobiDB-lite"/>
    </source>
</evidence>
<feature type="compositionally biased region" description="Polar residues" evidence="9">
    <location>
        <begin position="45"/>
        <end position="57"/>
    </location>
</feature>
<evidence type="ECO:0000313" key="11">
    <source>
        <dbReference type="Proteomes" id="UP000469558"/>
    </source>
</evidence>
<evidence type="ECO:0000256" key="4">
    <source>
        <dbReference type="ARBA" id="ARBA00022792"/>
    </source>
</evidence>
<feature type="compositionally biased region" description="Polar residues" evidence="9">
    <location>
        <begin position="318"/>
        <end position="337"/>
    </location>
</feature>
<dbReference type="AlphaFoldDB" id="A0A8T9C6R9"/>
<dbReference type="FunFam" id="3.30.460.10:FF:000044">
    <property type="entry name" value="ATPase synthesis protein 25, mitochondrial"/>
    <property type="match status" value="1"/>
</dbReference>
<evidence type="ECO:0000256" key="5">
    <source>
        <dbReference type="ARBA" id="ARBA00022946"/>
    </source>
</evidence>
<keyword evidence="4 8" id="KW-0999">Mitochondrion inner membrane</keyword>
<dbReference type="GO" id="GO:0005743">
    <property type="term" value="C:mitochondrial inner membrane"/>
    <property type="evidence" value="ECO:0007669"/>
    <property type="project" value="UniProtKB-SubCell"/>
</dbReference>
<dbReference type="GO" id="GO:0048255">
    <property type="term" value="P:mRNA stabilization"/>
    <property type="evidence" value="ECO:0007669"/>
    <property type="project" value="TreeGrafter"/>
</dbReference>
<keyword evidence="11" id="KW-1185">Reference proteome</keyword>